<evidence type="ECO:0000256" key="6">
    <source>
        <dbReference type="ARBA" id="ARBA00023125"/>
    </source>
</evidence>
<gene>
    <name evidence="9" type="ORF">PHET_00225</name>
</gene>
<protein>
    <recommendedName>
        <fullName evidence="3">CST complex subunit STN1</fullName>
    </recommendedName>
    <alternativeName>
        <fullName evidence="8">Suppressor of cdc thirteen homolog</fullName>
    </alternativeName>
</protein>
<keyword evidence="6" id="KW-0238">DNA-binding</keyword>
<comment type="caution">
    <text evidence="9">The sequence shown here is derived from an EMBL/GenBank/DDBJ whole genome shotgun (WGS) entry which is preliminary data.</text>
</comment>
<dbReference type="SUPFAM" id="SSF50249">
    <property type="entry name" value="Nucleic acid-binding proteins"/>
    <property type="match status" value="1"/>
</dbReference>
<reference evidence="9" key="1">
    <citation type="submission" date="2019-05" db="EMBL/GenBank/DDBJ databases">
        <title>Annotation for the trematode Paragonimus heterotremus.</title>
        <authorList>
            <person name="Choi Y.-J."/>
        </authorList>
    </citation>
    <scope>NUCLEOTIDE SEQUENCE</scope>
    <source>
        <strain evidence="9">LC</strain>
    </source>
</reference>
<accession>A0A8J4WVE1</accession>
<name>A0A8J4WVE1_9TREM</name>
<keyword evidence="4" id="KW-0158">Chromosome</keyword>
<evidence type="ECO:0000256" key="8">
    <source>
        <dbReference type="ARBA" id="ARBA00030039"/>
    </source>
</evidence>
<evidence type="ECO:0000256" key="3">
    <source>
        <dbReference type="ARBA" id="ARBA00017411"/>
    </source>
</evidence>
<evidence type="ECO:0000256" key="4">
    <source>
        <dbReference type="ARBA" id="ARBA00022454"/>
    </source>
</evidence>
<dbReference type="OrthoDB" id="77828at2759"/>
<dbReference type="GO" id="GO:0000781">
    <property type="term" value="C:chromosome, telomeric region"/>
    <property type="evidence" value="ECO:0007669"/>
    <property type="project" value="UniProtKB-SubCell"/>
</dbReference>
<evidence type="ECO:0000313" key="10">
    <source>
        <dbReference type="Proteomes" id="UP000748531"/>
    </source>
</evidence>
<proteinExistence type="predicted"/>
<dbReference type="GO" id="GO:0003677">
    <property type="term" value="F:DNA binding"/>
    <property type="evidence" value="ECO:0007669"/>
    <property type="project" value="UniProtKB-KW"/>
</dbReference>
<dbReference type="InterPro" id="IPR040260">
    <property type="entry name" value="RFA2-like"/>
</dbReference>
<comment type="subcellular location">
    <subcellularLocation>
        <location evidence="2">Chromosome</location>
        <location evidence="2">Telomere</location>
    </subcellularLocation>
    <subcellularLocation>
        <location evidence="1">Nucleus</location>
    </subcellularLocation>
</comment>
<keyword evidence="5" id="KW-0779">Telomere</keyword>
<keyword evidence="7" id="KW-0539">Nucleus</keyword>
<dbReference type="AlphaFoldDB" id="A0A8J4WVE1"/>
<keyword evidence="10" id="KW-1185">Reference proteome</keyword>
<dbReference type="PANTHER" id="PTHR13989">
    <property type="entry name" value="REPLICATION PROTEIN A-RELATED"/>
    <property type="match status" value="1"/>
</dbReference>
<organism evidence="9 10">
    <name type="scientific">Paragonimus heterotremus</name>
    <dbReference type="NCBI Taxonomy" id="100268"/>
    <lineage>
        <taxon>Eukaryota</taxon>
        <taxon>Metazoa</taxon>
        <taxon>Spiralia</taxon>
        <taxon>Lophotrochozoa</taxon>
        <taxon>Platyhelminthes</taxon>
        <taxon>Trematoda</taxon>
        <taxon>Digenea</taxon>
        <taxon>Plagiorchiida</taxon>
        <taxon>Troglotremata</taxon>
        <taxon>Troglotrematidae</taxon>
        <taxon>Paragonimus</taxon>
    </lineage>
</organism>
<dbReference type="Proteomes" id="UP000748531">
    <property type="component" value="Unassembled WGS sequence"/>
</dbReference>
<dbReference type="Gene3D" id="2.40.50.140">
    <property type="entry name" value="Nucleic acid-binding proteins"/>
    <property type="match status" value="1"/>
</dbReference>
<evidence type="ECO:0000256" key="1">
    <source>
        <dbReference type="ARBA" id="ARBA00004123"/>
    </source>
</evidence>
<evidence type="ECO:0000313" key="9">
    <source>
        <dbReference type="EMBL" id="KAF5406270.1"/>
    </source>
</evidence>
<dbReference type="EMBL" id="LUCH01000051">
    <property type="protein sequence ID" value="KAF5406270.1"/>
    <property type="molecule type" value="Genomic_DNA"/>
</dbReference>
<evidence type="ECO:0000256" key="5">
    <source>
        <dbReference type="ARBA" id="ARBA00022895"/>
    </source>
</evidence>
<dbReference type="GO" id="GO:0005634">
    <property type="term" value="C:nucleus"/>
    <property type="evidence" value="ECO:0007669"/>
    <property type="project" value="UniProtKB-SubCell"/>
</dbReference>
<sequence length="429" mass="48458">MFGPCIGTFQKKGNFNTRFKTYLMSLSSLDDSQWLSAASLLIESPTKTPHSIILDPLANEHYQLLIGDLLGVQPVGDLDVFRLGTRWILNADICGVVRTIHEREKFIMIEVDDGTGCICCTVWRQTSPAQRIFAASNSDAPNNYSDYRRVCDQLVQMSLDHQPTHNLSLSPQHTISTRRLQLGSLVHLRGKLKRFRGRLKLNAYYCRLLKDPTELLIQIIHRESLLREVYSHVYDAQSIAKHVVQSRSMNDAKTAVTEACRIFSEDGLHTFTKLDLCLNSQLSEILCSESNPMAFDESESVFLHSHSAEPSGSRVKELQTRVDNLVEVLLQGGWIYPLREPIGSHCAFRAISDDHALRNCVLEQIGTSESRNPGDQSSDISFKTVLNKLRRNPAGDWSRLTPAALCRILDSLETDSCIYQTNPRHYRLA</sequence>
<evidence type="ECO:0000256" key="2">
    <source>
        <dbReference type="ARBA" id="ARBA00004574"/>
    </source>
</evidence>
<dbReference type="PANTHER" id="PTHR13989:SF33">
    <property type="entry name" value="CST COMPLEX SUBUNIT STN1"/>
    <property type="match status" value="1"/>
</dbReference>
<dbReference type="InterPro" id="IPR012340">
    <property type="entry name" value="NA-bd_OB-fold"/>
</dbReference>
<evidence type="ECO:0000256" key="7">
    <source>
        <dbReference type="ARBA" id="ARBA00023242"/>
    </source>
</evidence>